<proteinExistence type="predicted"/>
<dbReference type="PANTHER" id="PTHR37318">
    <property type="entry name" value="BSL7504 PROTEIN"/>
    <property type="match status" value="1"/>
</dbReference>
<protein>
    <submittedName>
        <fullName evidence="2">Transcriptional regulator</fullName>
    </submittedName>
</protein>
<name>A0A917ZX69_9ACTN</name>
<accession>A0A917ZX69</accession>
<evidence type="ECO:0000313" key="2">
    <source>
        <dbReference type="EMBL" id="GGO97973.1"/>
    </source>
</evidence>
<organism evidence="2 3">
    <name type="scientific">Wenjunlia tyrosinilytica</name>
    <dbReference type="NCBI Taxonomy" id="1544741"/>
    <lineage>
        <taxon>Bacteria</taxon>
        <taxon>Bacillati</taxon>
        <taxon>Actinomycetota</taxon>
        <taxon>Actinomycetes</taxon>
        <taxon>Kitasatosporales</taxon>
        <taxon>Streptomycetaceae</taxon>
        <taxon>Wenjunlia</taxon>
    </lineage>
</organism>
<dbReference type="CDD" id="cd00090">
    <property type="entry name" value="HTH_ARSR"/>
    <property type="match status" value="1"/>
</dbReference>
<evidence type="ECO:0000259" key="1">
    <source>
        <dbReference type="Pfam" id="PF13601"/>
    </source>
</evidence>
<dbReference type="Gene3D" id="1.10.10.10">
    <property type="entry name" value="Winged helix-like DNA-binding domain superfamily/Winged helix DNA-binding domain"/>
    <property type="match status" value="1"/>
</dbReference>
<dbReference type="Pfam" id="PF13601">
    <property type="entry name" value="HTH_34"/>
    <property type="match status" value="1"/>
</dbReference>
<dbReference type="InterPro" id="IPR036390">
    <property type="entry name" value="WH_DNA-bd_sf"/>
</dbReference>
<dbReference type="SUPFAM" id="SSF46785">
    <property type="entry name" value="Winged helix' DNA-binding domain"/>
    <property type="match status" value="1"/>
</dbReference>
<dbReference type="Proteomes" id="UP000641932">
    <property type="component" value="Unassembled WGS sequence"/>
</dbReference>
<dbReference type="AlphaFoldDB" id="A0A917ZX69"/>
<dbReference type="PANTHER" id="PTHR37318:SF1">
    <property type="entry name" value="BSL7504 PROTEIN"/>
    <property type="match status" value="1"/>
</dbReference>
<dbReference type="InterPro" id="IPR036388">
    <property type="entry name" value="WH-like_DNA-bd_sf"/>
</dbReference>
<reference evidence="2" key="2">
    <citation type="submission" date="2020-09" db="EMBL/GenBank/DDBJ databases">
        <authorList>
            <person name="Sun Q."/>
            <person name="Zhou Y."/>
        </authorList>
    </citation>
    <scope>NUCLEOTIDE SEQUENCE</scope>
    <source>
        <strain evidence="2">CGMCC 4.7201</strain>
    </source>
</reference>
<comment type="caution">
    <text evidence="2">The sequence shown here is derived from an EMBL/GenBank/DDBJ whole genome shotgun (WGS) entry which is preliminary data.</text>
</comment>
<feature type="domain" description="Winged helix DNA-binding" evidence="1">
    <location>
        <begin position="20"/>
        <end position="97"/>
    </location>
</feature>
<sequence length="111" mass="12488">MSGSGNEELILDRLIHEPGRLAILTVLSSVKACDFVFLQRATRLTKGNLSSHLSKLEEAGLVEIEKTFVHKKPKTGVTLTAVGRERIAHHWDQLERLRNFSEESIQEPAQE</sequence>
<reference evidence="2" key="1">
    <citation type="journal article" date="2014" name="Int. J. Syst. Evol. Microbiol.">
        <title>Complete genome sequence of Corynebacterium casei LMG S-19264T (=DSM 44701T), isolated from a smear-ripened cheese.</title>
        <authorList>
            <consortium name="US DOE Joint Genome Institute (JGI-PGF)"/>
            <person name="Walter F."/>
            <person name="Albersmeier A."/>
            <person name="Kalinowski J."/>
            <person name="Ruckert C."/>
        </authorList>
    </citation>
    <scope>NUCLEOTIDE SEQUENCE</scope>
    <source>
        <strain evidence="2">CGMCC 4.7201</strain>
    </source>
</reference>
<dbReference type="InterPro" id="IPR011991">
    <property type="entry name" value="ArsR-like_HTH"/>
</dbReference>
<gene>
    <name evidence="2" type="ORF">GCM10012280_61000</name>
</gene>
<evidence type="ECO:0000313" key="3">
    <source>
        <dbReference type="Proteomes" id="UP000641932"/>
    </source>
</evidence>
<dbReference type="EMBL" id="BMMS01000036">
    <property type="protein sequence ID" value="GGO97973.1"/>
    <property type="molecule type" value="Genomic_DNA"/>
</dbReference>
<dbReference type="RefSeq" id="WP_189135066.1">
    <property type="nucleotide sequence ID" value="NZ_BMMS01000036.1"/>
</dbReference>
<keyword evidence="3" id="KW-1185">Reference proteome</keyword>
<dbReference type="InterPro" id="IPR027395">
    <property type="entry name" value="WH_DNA-bd_dom"/>
</dbReference>